<dbReference type="InterPro" id="IPR016156">
    <property type="entry name" value="FAD/NAD-linked_Rdtase_dimer_sf"/>
</dbReference>
<dbReference type="PANTHER" id="PTHR43557:SF2">
    <property type="entry name" value="RIESKE DOMAIN-CONTAINING PROTEIN-RELATED"/>
    <property type="match status" value="1"/>
</dbReference>
<dbReference type="InterPro" id="IPR023753">
    <property type="entry name" value="FAD/NAD-binding_dom"/>
</dbReference>
<keyword evidence="8" id="KW-1185">Reference proteome</keyword>
<dbReference type="GO" id="GO:0005737">
    <property type="term" value="C:cytoplasm"/>
    <property type="evidence" value="ECO:0007669"/>
    <property type="project" value="TreeGrafter"/>
</dbReference>
<evidence type="ECO:0000259" key="6">
    <source>
        <dbReference type="Pfam" id="PF14759"/>
    </source>
</evidence>
<dbReference type="PRINTS" id="PR00368">
    <property type="entry name" value="FADPNR"/>
</dbReference>
<dbReference type="PANTHER" id="PTHR43557">
    <property type="entry name" value="APOPTOSIS-INDUCING FACTOR 1"/>
    <property type="match status" value="1"/>
</dbReference>
<comment type="cofactor">
    <cofactor evidence="1">
        <name>FAD</name>
        <dbReference type="ChEBI" id="CHEBI:57692"/>
    </cofactor>
</comment>
<dbReference type="Proteomes" id="UP000281094">
    <property type="component" value="Unassembled WGS sequence"/>
</dbReference>
<gene>
    <name evidence="7" type="ORF">D8780_04395</name>
</gene>
<dbReference type="InterPro" id="IPR028202">
    <property type="entry name" value="Reductase_C"/>
</dbReference>
<evidence type="ECO:0000256" key="4">
    <source>
        <dbReference type="ARBA" id="ARBA00023002"/>
    </source>
</evidence>
<evidence type="ECO:0000313" key="7">
    <source>
        <dbReference type="EMBL" id="RLQ87559.1"/>
    </source>
</evidence>
<dbReference type="Pfam" id="PF14759">
    <property type="entry name" value="Reductase_C"/>
    <property type="match status" value="1"/>
</dbReference>
<evidence type="ECO:0000256" key="3">
    <source>
        <dbReference type="ARBA" id="ARBA00022827"/>
    </source>
</evidence>
<reference evidence="7 8" key="1">
    <citation type="submission" date="2018-10" db="EMBL/GenBank/DDBJ databases">
        <title>Notoacmeibacter sp. M2BS9Y-3-1, whole genome shotgun sequence.</title>
        <authorList>
            <person name="Tuo L."/>
        </authorList>
    </citation>
    <scope>NUCLEOTIDE SEQUENCE [LARGE SCALE GENOMIC DNA]</scope>
    <source>
        <strain evidence="7 8">M2BS9Y-3-1</strain>
    </source>
</reference>
<evidence type="ECO:0000256" key="2">
    <source>
        <dbReference type="ARBA" id="ARBA00022630"/>
    </source>
</evidence>
<dbReference type="AlphaFoldDB" id="A0A3L7JAT1"/>
<evidence type="ECO:0000313" key="8">
    <source>
        <dbReference type="Proteomes" id="UP000281094"/>
    </source>
</evidence>
<sequence>MSDRQTIIIVGAGQAGAQLAASLRQEGYVGDVVLYGDEPGLPYQRPPLSKTYMKEGNPDRLLLRGESFFEDNDIELHSGTKIASIDRPAKKVVLENGSRRRYDHLVLATGATNRTLPIPGIDLDGVLELRTLAHAEDIRGRIAEARQVAIIGGGFIGLEFAAMARGLGAEVAVFEMGDRVMARAVAPETSAYFEDFHRSIGVDLHLQTGVSEIIDAGDGKVGGLILSDGRRVEADLVLVAAGVVASDGLGREAGLPVENGIIVDDVLQTADPSISAIGDCAAFTHPLGEGRMRIESVQNATDQARTVAARLAKGHSDDGHPPYSGFPWFWSDQADRKLQIAGLTAGADERVVRHNERGGFLVHCFRDGRYIGLETVNAPGDHLMARRLLAAGIELDRATLEEADFDLKSFKDRLK</sequence>
<keyword evidence="3" id="KW-0274">FAD</keyword>
<dbReference type="PRINTS" id="PR00411">
    <property type="entry name" value="PNDRDTASEI"/>
</dbReference>
<name>A0A3L7JAT1_9HYPH</name>
<feature type="domain" description="Reductase C-terminal" evidence="6">
    <location>
        <begin position="328"/>
        <end position="410"/>
    </location>
</feature>
<dbReference type="RefSeq" id="WP_121644528.1">
    <property type="nucleotide sequence ID" value="NZ_RCWN01000001.1"/>
</dbReference>
<dbReference type="SUPFAM" id="SSF51905">
    <property type="entry name" value="FAD/NAD(P)-binding domain"/>
    <property type="match status" value="2"/>
</dbReference>
<dbReference type="Gene3D" id="3.50.50.60">
    <property type="entry name" value="FAD/NAD(P)-binding domain"/>
    <property type="match status" value="2"/>
</dbReference>
<protein>
    <submittedName>
        <fullName evidence="7">Pyridine nucleotide-disulfide oxidoreductase</fullName>
    </submittedName>
</protein>
<feature type="domain" description="FAD/NAD(P)-binding" evidence="5">
    <location>
        <begin position="6"/>
        <end position="304"/>
    </location>
</feature>
<evidence type="ECO:0000256" key="1">
    <source>
        <dbReference type="ARBA" id="ARBA00001974"/>
    </source>
</evidence>
<proteinExistence type="predicted"/>
<dbReference type="InterPro" id="IPR050446">
    <property type="entry name" value="FAD-oxidoreductase/Apoptosis"/>
</dbReference>
<dbReference type="InterPro" id="IPR036188">
    <property type="entry name" value="FAD/NAD-bd_sf"/>
</dbReference>
<dbReference type="Pfam" id="PF07992">
    <property type="entry name" value="Pyr_redox_2"/>
    <property type="match status" value="1"/>
</dbReference>
<organism evidence="7 8">
    <name type="scientific">Notoacmeibacter ruber</name>
    <dbReference type="NCBI Taxonomy" id="2670375"/>
    <lineage>
        <taxon>Bacteria</taxon>
        <taxon>Pseudomonadati</taxon>
        <taxon>Pseudomonadota</taxon>
        <taxon>Alphaproteobacteria</taxon>
        <taxon>Hyphomicrobiales</taxon>
        <taxon>Notoacmeibacteraceae</taxon>
        <taxon>Notoacmeibacter</taxon>
    </lineage>
</organism>
<keyword evidence="2" id="KW-0285">Flavoprotein</keyword>
<dbReference type="Gene3D" id="3.30.390.30">
    <property type="match status" value="1"/>
</dbReference>
<dbReference type="GO" id="GO:0016651">
    <property type="term" value="F:oxidoreductase activity, acting on NAD(P)H"/>
    <property type="evidence" value="ECO:0007669"/>
    <property type="project" value="TreeGrafter"/>
</dbReference>
<evidence type="ECO:0000259" key="5">
    <source>
        <dbReference type="Pfam" id="PF07992"/>
    </source>
</evidence>
<keyword evidence="4" id="KW-0560">Oxidoreductase</keyword>
<dbReference type="EMBL" id="RCWN01000001">
    <property type="protein sequence ID" value="RLQ87559.1"/>
    <property type="molecule type" value="Genomic_DNA"/>
</dbReference>
<comment type="caution">
    <text evidence="7">The sequence shown here is derived from an EMBL/GenBank/DDBJ whole genome shotgun (WGS) entry which is preliminary data.</text>
</comment>
<accession>A0A3L7JAT1</accession>
<dbReference type="SUPFAM" id="SSF55424">
    <property type="entry name" value="FAD/NAD-linked reductases, dimerisation (C-terminal) domain"/>
    <property type="match status" value="1"/>
</dbReference>